<dbReference type="PANTHER" id="PTHR34535">
    <property type="entry name" value="HYDROGENASE MATURATION FACTOR HYPA"/>
    <property type="match status" value="1"/>
</dbReference>
<keyword evidence="3 4" id="KW-0862">Zinc</keyword>
<dbReference type="PIRSF" id="PIRSF004761">
    <property type="entry name" value="Hydrgn_mat_HypA"/>
    <property type="match status" value="1"/>
</dbReference>
<evidence type="ECO:0000313" key="6">
    <source>
        <dbReference type="Proteomes" id="UP001477672"/>
    </source>
</evidence>
<evidence type="ECO:0000256" key="3">
    <source>
        <dbReference type="ARBA" id="ARBA00022833"/>
    </source>
</evidence>
<dbReference type="EMBL" id="JBBMFA010000105">
    <property type="protein sequence ID" value="MEQ2521318.1"/>
    <property type="molecule type" value="Genomic_DNA"/>
</dbReference>
<protein>
    <recommendedName>
        <fullName evidence="4">Hydrogenase maturation factor HypA</fullName>
    </recommendedName>
</protein>
<proteinExistence type="inferred from homology"/>
<evidence type="ECO:0000256" key="1">
    <source>
        <dbReference type="ARBA" id="ARBA00022596"/>
    </source>
</evidence>
<feature type="binding site" evidence="4">
    <location>
        <position position="2"/>
    </location>
    <ligand>
        <name>Ni(2+)</name>
        <dbReference type="ChEBI" id="CHEBI:49786"/>
    </ligand>
</feature>
<feature type="binding site" evidence="4">
    <location>
        <position position="74"/>
    </location>
    <ligand>
        <name>Zn(2+)</name>
        <dbReference type="ChEBI" id="CHEBI:29105"/>
    </ligand>
</feature>
<dbReference type="Proteomes" id="UP001477672">
    <property type="component" value="Unassembled WGS sequence"/>
</dbReference>
<reference evidence="5 6" key="1">
    <citation type="submission" date="2024-03" db="EMBL/GenBank/DDBJ databases">
        <title>Human intestinal bacterial collection.</title>
        <authorList>
            <person name="Pauvert C."/>
            <person name="Hitch T.C.A."/>
            <person name="Clavel T."/>
        </authorList>
    </citation>
    <scope>NUCLEOTIDE SEQUENCE [LARGE SCALE GENOMIC DNA]</scope>
    <source>
        <strain evidence="5 6">CLA-JM-H11</strain>
    </source>
</reference>
<comment type="similarity">
    <text evidence="4">Belongs to the HypA/HybF family.</text>
</comment>
<dbReference type="PANTHER" id="PTHR34535:SF3">
    <property type="entry name" value="HYDROGENASE MATURATION FACTOR HYPA"/>
    <property type="match status" value="1"/>
</dbReference>
<dbReference type="RefSeq" id="WP_349216831.1">
    <property type="nucleotide sequence ID" value="NZ_JBBMFA010000105.1"/>
</dbReference>
<keyword evidence="2 4" id="KW-0479">Metal-binding</keyword>
<comment type="function">
    <text evidence="4">Involved in the maturation of [NiFe] hydrogenases. Required for nickel insertion into the metal center of the hydrogenase.</text>
</comment>
<evidence type="ECO:0000313" key="5">
    <source>
        <dbReference type="EMBL" id="MEQ2521318.1"/>
    </source>
</evidence>
<organism evidence="5 6">
    <name type="scientific">Ruthenibacterium intestinale</name>
    <dbReference type="NCBI Taxonomy" id="3133163"/>
    <lineage>
        <taxon>Bacteria</taxon>
        <taxon>Bacillati</taxon>
        <taxon>Bacillota</taxon>
        <taxon>Clostridia</taxon>
        <taxon>Eubacteriales</taxon>
        <taxon>Oscillospiraceae</taxon>
        <taxon>Ruthenibacterium</taxon>
    </lineage>
</organism>
<keyword evidence="1 4" id="KW-0533">Nickel</keyword>
<feature type="binding site" evidence="4">
    <location>
        <position position="93"/>
    </location>
    <ligand>
        <name>Zn(2+)</name>
        <dbReference type="ChEBI" id="CHEBI:29105"/>
    </ligand>
</feature>
<keyword evidence="6" id="KW-1185">Reference proteome</keyword>
<accession>A0ABV1GI50</accession>
<dbReference type="Pfam" id="PF01155">
    <property type="entry name" value="HypA"/>
    <property type="match status" value="1"/>
</dbReference>
<feature type="binding site" evidence="4">
    <location>
        <position position="77"/>
    </location>
    <ligand>
        <name>Zn(2+)</name>
        <dbReference type="ChEBI" id="CHEBI:29105"/>
    </ligand>
</feature>
<name>A0ABV1GI50_9FIRM</name>
<gene>
    <name evidence="4" type="primary">hypA</name>
    <name evidence="5" type="ORF">WMO24_12880</name>
</gene>
<dbReference type="HAMAP" id="MF_00213">
    <property type="entry name" value="HypA_HybF"/>
    <property type="match status" value="1"/>
</dbReference>
<dbReference type="InterPro" id="IPR000688">
    <property type="entry name" value="HypA/HybF"/>
</dbReference>
<evidence type="ECO:0000256" key="4">
    <source>
        <dbReference type="HAMAP-Rule" id="MF_00213"/>
    </source>
</evidence>
<dbReference type="Gene3D" id="3.30.2320.80">
    <property type="match status" value="1"/>
</dbReference>
<evidence type="ECO:0000256" key="2">
    <source>
        <dbReference type="ARBA" id="ARBA00022723"/>
    </source>
</evidence>
<sequence length="125" mass="13892">MHELGIVFHIIRSVEEVGRANQVRHIRAVALELGEVSGVVEEYLQDCWKWAAARSAMLDGAQLKVRTIPARTVCEACGEVYPTVQYGRQCPACKSEQTHLVQGNEMMIQEIEVDPESEAIPAADE</sequence>
<feature type="binding site" evidence="4">
    <location>
        <position position="90"/>
    </location>
    <ligand>
        <name>Zn(2+)</name>
        <dbReference type="ChEBI" id="CHEBI:29105"/>
    </ligand>
</feature>
<comment type="caution">
    <text evidence="5">The sequence shown here is derived from an EMBL/GenBank/DDBJ whole genome shotgun (WGS) entry which is preliminary data.</text>
</comment>